<evidence type="ECO:0008006" key="4">
    <source>
        <dbReference type="Google" id="ProtNLM"/>
    </source>
</evidence>
<evidence type="ECO:0000256" key="1">
    <source>
        <dbReference type="SAM" id="Phobius"/>
    </source>
</evidence>
<feature type="transmembrane region" description="Helical" evidence="1">
    <location>
        <begin position="20"/>
        <end position="38"/>
    </location>
</feature>
<evidence type="ECO:0000313" key="3">
    <source>
        <dbReference type="Proteomes" id="UP001517247"/>
    </source>
</evidence>
<keyword evidence="1" id="KW-0472">Membrane</keyword>
<organism evidence="2 3">
    <name type="scientific">Pedobacter ureilyticus</name>
    <dbReference type="NCBI Taxonomy" id="1393051"/>
    <lineage>
        <taxon>Bacteria</taxon>
        <taxon>Pseudomonadati</taxon>
        <taxon>Bacteroidota</taxon>
        <taxon>Sphingobacteriia</taxon>
        <taxon>Sphingobacteriales</taxon>
        <taxon>Sphingobacteriaceae</taxon>
        <taxon>Pedobacter</taxon>
    </lineage>
</organism>
<reference evidence="2 3" key="1">
    <citation type="submission" date="2024-12" db="EMBL/GenBank/DDBJ databases">
        <authorList>
            <person name="Hu S."/>
        </authorList>
    </citation>
    <scope>NUCLEOTIDE SEQUENCE [LARGE SCALE GENOMIC DNA]</scope>
    <source>
        <strain evidence="2 3">THG-T11</strain>
    </source>
</reference>
<dbReference type="EMBL" id="SSHJ02000001">
    <property type="protein sequence ID" value="MFN0254936.1"/>
    <property type="molecule type" value="Genomic_DNA"/>
</dbReference>
<proteinExistence type="predicted"/>
<feature type="transmembrane region" description="Helical" evidence="1">
    <location>
        <begin position="50"/>
        <end position="71"/>
    </location>
</feature>
<keyword evidence="1" id="KW-1133">Transmembrane helix</keyword>
<protein>
    <recommendedName>
        <fullName evidence="4">PH domain-containing protein</fullName>
    </recommendedName>
</protein>
<dbReference type="Proteomes" id="UP001517247">
    <property type="component" value="Unassembled WGS sequence"/>
</dbReference>
<name>A0ABW9J332_9SPHI</name>
<dbReference type="RefSeq" id="WP_138722046.1">
    <property type="nucleotide sequence ID" value="NZ_SSHJ02000001.1"/>
</dbReference>
<evidence type="ECO:0000313" key="2">
    <source>
        <dbReference type="EMBL" id="MFN0254936.1"/>
    </source>
</evidence>
<sequence length="149" mass="16992">MENKFYKQQGDEYIAKKDRLVPIIGLLIFVGIAVYFFIDGAKHDGVPYWVFPLFPIALVLYQIGLSAKLNLSTKMATESWFGIKLKEYHFNSVSRFIVVKKTVNLISAGYGASIAFKTAGKEEKEIAFAHFKKKEIAEEFLAETQRLMK</sequence>
<comment type="caution">
    <text evidence="2">The sequence shown here is derived from an EMBL/GenBank/DDBJ whole genome shotgun (WGS) entry which is preliminary data.</text>
</comment>
<gene>
    <name evidence="2" type="ORF">E6A44_005090</name>
</gene>
<keyword evidence="1" id="KW-0812">Transmembrane</keyword>
<keyword evidence="3" id="KW-1185">Reference proteome</keyword>
<accession>A0ABW9J332</accession>